<evidence type="ECO:0000313" key="4">
    <source>
        <dbReference type="Proteomes" id="UP001296993"/>
    </source>
</evidence>
<dbReference type="SUPFAM" id="SSF51556">
    <property type="entry name" value="Metallo-dependent hydrolases"/>
    <property type="match status" value="1"/>
</dbReference>
<protein>
    <submittedName>
        <fullName evidence="3">Aminocarboxymuconate-semialdehyde decarboxylase</fullName>
        <ecNumber evidence="3">4.1.1.45</ecNumber>
    </submittedName>
</protein>
<dbReference type="EC" id="4.1.1.45" evidence="3"/>
<keyword evidence="1 3" id="KW-0456">Lyase</keyword>
<dbReference type="Proteomes" id="UP001296993">
    <property type="component" value="Unassembled WGS sequence"/>
</dbReference>
<dbReference type="PANTHER" id="PTHR21240:SF28">
    <property type="entry name" value="ISO-OROTATE DECARBOXYLASE (EUROFUNG)"/>
    <property type="match status" value="1"/>
</dbReference>
<dbReference type="InterPro" id="IPR032465">
    <property type="entry name" value="ACMSD"/>
</dbReference>
<name>A0ABS4XIV5_9MICC</name>
<comment type="caution">
    <text evidence="3">The sequence shown here is derived from an EMBL/GenBank/DDBJ whole genome shotgun (WGS) entry which is preliminary data.</text>
</comment>
<reference evidence="3 4" key="1">
    <citation type="submission" date="2021-03" db="EMBL/GenBank/DDBJ databases">
        <title>Sequencing the genomes of 1000 actinobacteria strains.</title>
        <authorList>
            <person name="Klenk H.-P."/>
        </authorList>
    </citation>
    <scope>NUCLEOTIDE SEQUENCE [LARGE SCALE GENOMIC DNA]</scope>
    <source>
        <strain evidence="3 4">DSM 15797</strain>
    </source>
</reference>
<keyword evidence="4" id="KW-1185">Reference proteome</keyword>
<accession>A0ABS4XIV5</accession>
<proteinExistence type="predicted"/>
<dbReference type="PANTHER" id="PTHR21240">
    <property type="entry name" value="2-AMINO-3-CARBOXYLMUCONATE-6-SEMIALDEHYDE DECARBOXYLASE"/>
    <property type="match status" value="1"/>
</dbReference>
<sequence>MRLPPWNGLKRVPHMLVDVHTHFVPDFVVQILRAGSGAHGITGTTDFLETAAGRLPLHYPEMQSPSAKLSAMDERGVDISIVSLTPHLFIYGQEHDPIGFARRANDAIAEFIGDTDRLYGLATLPIGDAQAAAAELRRATEELGLVGAIIGTGLGPSEPLDVLGLGPLFEEAAELGAPLLVHPYYCGMVTSPELFLNNSLGVPFDTAWAVGRLMATGTLDRHPGLKLIVPHGGGALPYLLGRMENAWKQRPELREAAGKPPSGYAEQIWYDSIVHSETALRFLAAFAGADRVLLGTDSPYMTGDGDPAGSFAAAGLDPLQSTAAAVDLFKLGRMIRAAVP</sequence>
<gene>
    <name evidence="3" type="ORF">JOF47_003981</name>
</gene>
<dbReference type="Pfam" id="PF04909">
    <property type="entry name" value="Amidohydro_2"/>
    <property type="match status" value="1"/>
</dbReference>
<dbReference type="InterPro" id="IPR032466">
    <property type="entry name" value="Metal_Hydrolase"/>
</dbReference>
<dbReference type="InterPro" id="IPR006680">
    <property type="entry name" value="Amidohydro-rel"/>
</dbReference>
<dbReference type="RefSeq" id="WP_343914246.1">
    <property type="nucleotide sequence ID" value="NZ_BAAAJY010000001.1"/>
</dbReference>
<evidence type="ECO:0000259" key="2">
    <source>
        <dbReference type="Pfam" id="PF04909"/>
    </source>
</evidence>
<dbReference type="Gene3D" id="3.20.20.140">
    <property type="entry name" value="Metal-dependent hydrolases"/>
    <property type="match status" value="1"/>
</dbReference>
<feature type="domain" description="Amidohydrolase-related" evidence="2">
    <location>
        <begin position="17"/>
        <end position="321"/>
    </location>
</feature>
<organism evidence="3 4">
    <name type="scientific">Paeniglutamicibacter kerguelensis</name>
    <dbReference type="NCBI Taxonomy" id="254788"/>
    <lineage>
        <taxon>Bacteria</taxon>
        <taxon>Bacillati</taxon>
        <taxon>Actinomycetota</taxon>
        <taxon>Actinomycetes</taxon>
        <taxon>Micrococcales</taxon>
        <taxon>Micrococcaceae</taxon>
        <taxon>Paeniglutamicibacter</taxon>
    </lineage>
</organism>
<dbReference type="GO" id="GO:0001760">
    <property type="term" value="F:aminocarboxymuconate-semialdehyde decarboxylase activity"/>
    <property type="evidence" value="ECO:0007669"/>
    <property type="project" value="UniProtKB-EC"/>
</dbReference>
<dbReference type="EMBL" id="JAGIOF010000003">
    <property type="protein sequence ID" value="MBP2388408.1"/>
    <property type="molecule type" value="Genomic_DNA"/>
</dbReference>
<evidence type="ECO:0000256" key="1">
    <source>
        <dbReference type="ARBA" id="ARBA00023239"/>
    </source>
</evidence>
<evidence type="ECO:0000313" key="3">
    <source>
        <dbReference type="EMBL" id="MBP2388408.1"/>
    </source>
</evidence>